<dbReference type="Pfam" id="PF01420">
    <property type="entry name" value="Methylase_S"/>
    <property type="match status" value="1"/>
</dbReference>
<dbReference type="PANTHER" id="PTHR42998:SF1">
    <property type="entry name" value="TYPE I RESTRICTION ENZYME HINDI METHYLASE SUBUNIT"/>
    <property type="match status" value="1"/>
</dbReference>
<evidence type="ECO:0000259" key="5">
    <source>
        <dbReference type="Pfam" id="PF01420"/>
    </source>
</evidence>
<name>A0ABP8ABN1_9ACTN</name>
<dbReference type="InterPro" id="IPR002052">
    <property type="entry name" value="DNA_methylase_N6_adenine_CS"/>
</dbReference>
<evidence type="ECO:0000256" key="2">
    <source>
        <dbReference type="ARBA" id="ARBA00022747"/>
    </source>
</evidence>
<proteinExistence type="inferred from homology"/>
<dbReference type="Proteomes" id="UP001501251">
    <property type="component" value="Unassembled WGS sequence"/>
</dbReference>
<comment type="similarity">
    <text evidence="1">Belongs to the type-I restriction system S methylase family.</text>
</comment>
<keyword evidence="8" id="KW-1185">Reference proteome</keyword>
<dbReference type="InterPro" id="IPR044946">
    <property type="entry name" value="Restrct_endonuc_typeI_TRD_sf"/>
</dbReference>
<reference evidence="8" key="1">
    <citation type="journal article" date="2019" name="Int. J. Syst. Evol. Microbiol.">
        <title>The Global Catalogue of Microorganisms (GCM) 10K type strain sequencing project: providing services to taxonomists for standard genome sequencing and annotation.</title>
        <authorList>
            <consortium name="The Broad Institute Genomics Platform"/>
            <consortium name="The Broad Institute Genome Sequencing Center for Infectious Disease"/>
            <person name="Wu L."/>
            <person name="Ma J."/>
        </authorList>
    </citation>
    <scope>NUCLEOTIDE SEQUENCE [LARGE SCALE GENOMIC DNA]</scope>
    <source>
        <strain evidence="8">JCM 17388</strain>
    </source>
</reference>
<dbReference type="CDD" id="cd16961">
    <property type="entry name" value="RMtype1_S_TRD-CR_like"/>
    <property type="match status" value="1"/>
</dbReference>
<feature type="region of interest" description="Disordered" evidence="4">
    <location>
        <begin position="91"/>
        <end position="117"/>
    </location>
</feature>
<dbReference type="InterPro" id="IPR003356">
    <property type="entry name" value="DNA_methylase_A-5"/>
</dbReference>
<comment type="caution">
    <text evidence="7">The sequence shown here is derived from an EMBL/GenBank/DDBJ whole genome shotgun (WGS) entry which is preliminary data.</text>
</comment>
<evidence type="ECO:0000256" key="4">
    <source>
        <dbReference type="SAM" id="MobiDB-lite"/>
    </source>
</evidence>
<keyword evidence="2" id="KW-0680">Restriction system</keyword>
<organism evidence="7 8">
    <name type="scientific">Streptosporangium oxazolinicum</name>
    <dbReference type="NCBI Taxonomy" id="909287"/>
    <lineage>
        <taxon>Bacteria</taxon>
        <taxon>Bacillati</taxon>
        <taxon>Actinomycetota</taxon>
        <taxon>Actinomycetes</taxon>
        <taxon>Streptosporangiales</taxon>
        <taxon>Streptosporangiaceae</taxon>
        <taxon>Streptosporangium</taxon>
    </lineage>
</organism>
<dbReference type="PRINTS" id="PR00507">
    <property type="entry name" value="N12N6MTFRASE"/>
</dbReference>
<dbReference type="PROSITE" id="PS00092">
    <property type="entry name" value="N6_MTASE"/>
    <property type="match status" value="1"/>
</dbReference>
<evidence type="ECO:0000256" key="1">
    <source>
        <dbReference type="ARBA" id="ARBA00010923"/>
    </source>
</evidence>
<dbReference type="Gene3D" id="3.40.50.150">
    <property type="entry name" value="Vaccinia Virus protein VP39"/>
    <property type="match status" value="1"/>
</dbReference>
<dbReference type="Pfam" id="PF02384">
    <property type="entry name" value="N6_Mtase"/>
    <property type="match status" value="1"/>
</dbReference>
<feature type="domain" description="DNA methylase adenine-specific" evidence="6">
    <location>
        <begin position="230"/>
        <end position="529"/>
    </location>
</feature>
<dbReference type="InterPro" id="IPR000055">
    <property type="entry name" value="Restrct_endonuc_typeI_TRD"/>
</dbReference>
<keyword evidence="3" id="KW-0238">DNA-binding</keyword>
<evidence type="ECO:0000313" key="7">
    <source>
        <dbReference type="EMBL" id="GAA4181113.1"/>
    </source>
</evidence>
<dbReference type="EMBL" id="BAABAQ010000001">
    <property type="protein sequence ID" value="GAA4181113.1"/>
    <property type="molecule type" value="Genomic_DNA"/>
</dbReference>
<sequence length="781" mass="86044">MRRQEETTDRFVSRAELATLAGVRRPTITTWAKRHADFPQPISLGDGEFFTLADALRWLDGRVIPEKERRPDEPTGFTYGGRVRRTVSVAAQVPAGETGPARDADASPTDGSIDSDSTEAALQRLLGPLATRFRDGANRQTDYLNLLLCLIFLRRCAPEAWSEIHKATTRPPAELRPAMIMRMVGEFTDQTLRTQRIPPGVRGMFERLRPPPGTDLAEVIGLCDRLGTAAFHTLLSHFAAAMKFESRDYFTPREVAYLMARLAVGDRGTDFSVYDPWLRGGETLHAAGVLLPGPVPSVRGASPNLETLRLAGMNLYLNGHTAELRLSNVTPWEERGEPPAQVSAVVTNPPFNMRAARPTGRRDDDWPFGPPPPHNDNYAWLQYAVESLAPGGRAVVLMPHQAGVSFDEREHAIRREMVRRGTVEAVISLPSRLFPTTNTAVTIWVLSPPTDAPGRILFVDATEMCTVTRKEPFVLPPLAADLISELYGRRHLLSGVEAERLPGDGFAISADMDTLCRTDYSLDPAEYIEDRLGVTSSPSDGAPGSEAELARLRVEVDRLDAQADRLRPVPRTGFSGILPKGWIQVPLDNLCSIQAGPSFSRLGMAERVEHGSVPIVMPRHLHRGSIIAGDADKATEKTAQRLARFHLRVDDILCVRSGAMGQRAIVGERQQGWLFGGNLHRLRLVEADVVDPRYLLTFLGLPSVMRWIHSRSKGTVIPFITTRDLGQLTVTIPPLDEQGEIESALNTLDEQVAIHEEFARAAATARTALAERLVEGAVILQ</sequence>
<dbReference type="Gene3D" id="3.90.220.20">
    <property type="entry name" value="DNA methylase specificity domains"/>
    <property type="match status" value="1"/>
</dbReference>
<dbReference type="SUPFAM" id="SSF53335">
    <property type="entry name" value="S-adenosyl-L-methionine-dependent methyltransferases"/>
    <property type="match status" value="1"/>
</dbReference>
<dbReference type="InterPro" id="IPR029063">
    <property type="entry name" value="SAM-dependent_MTases_sf"/>
</dbReference>
<gene>
    <name evidence="7" type="ORF">GCM10022252_04940</name>
</gene>
<accession>A0ABP8ABN1</accession>
<evidence type="ECO:0008006" key="9">
    <source>
        <dbReference type="Google" id="ProtNLM"/>
    </source>
</evidence>
<dbReference type="PANTHER" id="PTHR42998">
    <property type="entry name" value="TYPE I RESTRICTION ENZYME HINDVIIP M PROTEIN-RELATED"/>
    <property type="match status" value="1"/>
</dbReference>
<feature type="domain" description="Type I restriction modification DNA specificity" evidence="5">
    <location>
        <begin position="579"/>
        <end position="756"/>
    </location>
</feature>
<dbReference type="Gene3D" id="1.10.10.10">
    <property type="entry name" value="Winged helix-like DNA-binding domain superfamily/Winged helix DNA-binding domain"/>
    <property type="match status" value="1"/>
</dbReference>
<dbReference type="SUPFAM" id="SSF116734">
    <property type="entry name" value="DNA methylase specificity domain"/>
    <property type="match status" value="1"/>
</dbReference>
<protein>
    <recommendedName>
        <fullName evidence="9">Site-specific DNA-methyltransferase (adenine-specific)</fullName>
    </recommendedName>
</protein>
<evidence type="ECO:0000313" key="8">
    <source>
        <dbReference type="Proteomes" id="UP001501251"/>
    </source>
</evidence>
<dbReference type="RefSeq" id="WP_344914508.1">
    <property type="nucleotide sequence ID" value="NZ_BAABAQ010000001.1"/>
</dbReference>
<dbReference type="InterPro" id="IPR036388">
    <property type="entry name" value="WH-like_DNA-bd_sf"/>
</dbReference>
<dbReference type="InterPro" id="IPR052916">
    <property type="entry name" value="Type-I_RE_MTase_Subunit"/>
</dbReference>
<evidence type="ECO:0000256" key="3">
    <source>
        <dbReference type="ARBA" id="ARBA00023125"/>
    </source>
</evidence>
<evidence type="ECO:0000259" key="6">
    <source>
        <dbReference type="Pfam" id="PF02384"/>
    </source>
</evidence>